<dbReference type="Pfam" id="PF00096">
    <property type="entry name" value="zf-C2H2"/>
    <property type="match status" value="4"/>
</dbReference>
<dbReference type="AlphaFoldDB" id="A0A1L0BZ97"/>
<dbReference type="SMART" id="SM00355">
    <property type="entry name" value="ZnF_C2H2"/>
    <property type="match status" value="8"/>
</dbReference>
<dbReference type="SUPFAM" id="SSF57667">
    <property type="entry name" value="beta-beta-alpha zinc fingers"/>
    <property type="match status" value="2"/>
</dbReference>
<dbReference type="InterPro" id="IPR050329">
    <property type="entry name" value="GLI_C2H2-zinc-finger"/>
</dbReference>
<evidence type="ECO:0000256" key="9">
    <source>
        <dbReference type="ARBA" id="ARBA00023125"/>
    </source>
</evidence>
<evidence type="ECO:0000313" key="17">
    <source>
        <dbReference type="Proteomes" id="UP000182334"/>
    </source>
</evidence>
<evidence type="ECO:0000256" key="2">
    <source>
        <dbReference type="ARBA" id="ARBA00004123"/>
    </source>
</evidence>
<evidence type="ECO:0000256" key="4">
    <source>
        <dbReference type="ARBA" id="ARBA00022723"/>
    </source>
</evidence>
<dbReference type="GO" id="GO:0005634">
    <property type="term" value="C:nucleus"/>
    <property type="evidence" value="ECO:0007669"/>
    <property type="project" value="UniProtKB-SubCell"/>
</dbReference>
<dbReference type="FunFam" id="3.30.160.60:FF:001498">
    <property type="entry name" value="Zinc finger protein 404"/>
    <property type="match status" value="1"/>
</dbReference>
<comment type="subcellular location">
    <subcellularLocation>
        <location evidence="2">Nucleus</location>
    </subcellularLocation>
</comment>
<evidence type="ECO:0000256" key="14">
    <source>
        <dbReference type="SAM" id="MobiDB-lite"/>
    </source>
</evidence>
<comment type="similarity">
    <text evidence="3">Belongs to the krueppel C2H2-type zinc-finger protein family.</text>
</comment>
<dbReference type="STRING" id="45354.A0A1L0BZ97"/>
<dbReference type="OrthoDB" id="3437960at2759"/>
<dbReference type="PROSITE" id="PS00028">
    <property type="entry name" value="ZINC_FINGER_C2H2_1"/>
    <property type="match status" value="4"/>
</dbReference>
<feature type="domain" description="C2H2-type" evidence="15">
    <location>
        <begin position="596"/>
        <end position="625"/>
    </location>
</feature>
<reference evidence="16 17" key="1">
    <citation type="submission" date="2016-10" db="EMBL/GenBank/DDBJ databases">
        <authorList>
            <person name="de Groot N.N."/>
        </authorList>
    </citation>
    <scope>NUCLEOTIDE SEQUENCE [LARGE SCALE GENOMIC DNA]</scope>
    <source>
        <strain evidence="16 17">CBS 141442</strain>
    </source>
</reference>
<keyword evidence="7" id="KW-0862">Zinc</keyword>
<dbReference type="EMBL" id="LT635760">
    <property type="protein sequence ID" value="SGZ55746.1"/>
    <property type="molecule type" value="Genomic_DNA"/>
</dbReference>
<keyword evidence="6 12" id="KW-0863">Zinc-finger</keyword>
<dbReference type="Gene3D" id="6.10.140.370">
    <property type="match status" value="1"/>
</dbReference>
<keyword evidence="9" id="KW-0238">DNA-binding</keyword>
<dbReference type="Proteomes" id="UP000182334">
    <property type="component" value="Chromosome V"/>
</dbReference>
<sequence length="672" mass="75694">MALDISQMLLKEEQMHILTHGYVHGHVHQHDDHMHIHGHFHNHDHVNDLDVSALDGELAPNSQDQTLGSLAICKELESHDVCSDILCDDLDDCYFYNCEKLADHEDECSDPCCSLNCDPECNLACDPECNLPCEGSSDGECCHDPHCLESDDKVCTDPECLQNDHHDNSLCALQKSKMSIFEKLIENVQKNIEALSSDIEQPEESSKRRKLDNLLLNNSSLQIHFPHHCHPHKEETNVLIGQTPVLPSSRRESHNIHQSCFHAKVPVKSEDHRPVSQSDYDFFIQFNNFKRFLDEGSSKISEPKEHELIEQPSLYACKWERCAKTVDDSNLVSHVVDDHLKNEYQIDQHNSGTYQPAFECEWENCNFVDADFGEFLSHLNSHRHATSTSNLGASNIGRNSDISNINNFSNNSDPITSYIPGAPALPTPASIYPADSPNNGLNITAMKICPKAAAEKTPLDPEFTCRWQVGTDMLGQPIVCNKTHNNEGELQHHLQEDHIGLGKPVYACCWVGCERCGGKPFVQRQKLFRHIHIHTHYKPCECKVCGSKFATPAMLNQHMRTHSGEKPFECSICGKKFTTSSSLSIHNRVHSGERPLECKWPGCGKRFSESSNLAKHMRVHTKTYTCEVCGEVFDKKTGYTKHKKSHLPQNGPIGPADPTPTGFPNFLDYIQT</sequence>
<evidence type="ECO:0000256" key="10">
    <source>
        <dbReference type="ARBA" id="ARBA00023163"/>
    </source>
</evidence>
<evidence type="ECO:0000256" key="7">
    <source>
        <dbReference type="ARBA" id="ARBA00022833"/>
    </source>
</evidence>
<keyword evidence="4" id="KW-0479">Metal-binding</keyword>
<evidence type="ECO:0000256" key="11">
    <source>
        <dbReference type="ARBA" id="ARBA00023242"/>
    </source>
</evidence>
<dbReference type="Gene3D" id="3.30.160.60">
    <property type="entry name" value="Classic Zinc Finger"/>
    <property type="match status" value="4"/>
</dbReference>
<accession>A0A1L0BZ97</accession>
<keyword evidence="5" id="KW-0677">Repeat</keyword>
<evidence type="ECO:0000256" key="1">
    <source>
        <dbReference type="ARBA" id="ARBA00003767"/>
    </source>
</evidence>
<evidence type="ECO:0000256" key="6">
    <source>
        <dbReference type="ARBA" id="ARBA00022771"/>
    </source>
</evidence>
<keyword evidence="8" id="KW-0805">Transcription regulation</keyword>
<dbReference type="PANTHER" id="PTHR19818:SF139">
    <property type="entry name" value="PAIR-RULE PROTEIN ODD-PAIRED"/>
    <property type="match status" value="1"/>
</dbReference>
<feature type="domain" description="C2H2-type" evidence="15">
    <location>
        <begin position="568"/>
        <end position="595"/>
    </location>
</feature>
<evidence type="ECO:0000256" key="12">
    <source>
        <dbReference type="PROSITE-ProRule" id="PRU00042"/>
    </source>
</evidence>
<dbReference type="InterPro" id="IPR013087">
    <property type="entry name" value="Znf_C2H2_type"/>
</dbReference>
<comment type="function">
    <text evidence="1">May be involved in transcriptional regulation.</text>
</comment>
<keyword evidence="11" id="KW-0539">Nucleus</keyword>
<dbReference type="InterPro" id="IPR036236">
    <property type="entry name" value="Znf_C2H2_sf"/>
</dbReference>
<evidence type="ECO:0000313" key="16">
    <source>
        <dbReference type="EMBL" id="SGZ55746.1"/>
    </source>
</evidence>
<gene>
    <name evidence="16" type="ORF">SAMEA4029010_CIC11G00000005497</name>
</gene>
<keyword evidence="17" id="KW-1185">Reference proteome</keyword>
<dbReference type="GO" id="GO:0008270">
    <property type="term" value="F:zinc ion binding"/>
    <property type="evidence" value="ECO:0007669"/>
    <property type="project" value="UniProtKB-KW"/>
</dbReference>
<dbReference type="GO" id="GO:0045944">
    <property type="term" value="P:positive regulation of transcription by RNA polymerase II"/>
    <property type="evidence" value="ECO:0007669"/>
    <property type="project" value="UniProtKB-ARBA"/>
</dbReference>
<feature type="domain" description="C2H2-type" evidence="15">
    <location>
        <begin position="624"/>
        <end position="651"/>
    </location>
</feature>
<keyword evidence="10" id="KW-0804">Transcription</keyword>
<feature type="domain" description="C2H2-type" evidence="15">
    <location>
        <begin position="511"/>
        <end position="539"/>
    </location>
</feature>
<dbReference type="FunFam" id="3.30.160.60:FF:000966">
    <property type="entry name" value="ZFP90 zinc finger protein"/>
    <property type="match status" value="1"/>
</dbReference>
<dbReference type="PANTHER" id="PTHR19818">
    <property type="entry name" value="ZINC FINGER PROTEIN ZIC AND GLI"/>
    <property type="match status" value="1"/>
</dbReference>
<organism evidence="16 17">
    <name type="scientific">Sungouiella intermedia</name>
    <dbReference type="NCBI Taxonomy" id="45354"/>
    <lineage>
        <taxon>Eukaryota</taxon>
        <taxon>Fungi</taxon>
        <taxon>Dikarya</taxon>
        <taxon>Ascomycota</taxon>
        <taxon>Saccharomycotina</taxon>
        <taxon>Pichiomycetes</taxon>
        <taxon>Metschnikowiaceae</taxon>
        <taxon>Sungouiella</taxon>
    </lineage>
</organism>
<dbReference type="GO" id="GO:0000981">
    <property type="term" value="F:DNA-binding transcription factor activity, RNA polymerase II-specific"/>
    <property type="evidence" value="ECO:0007669"/>
    <property type="project" value="TreeGrafter"/>
</dbReference>
<dbReference type="FunFam" id="3.30.160.60:FF:000125">
    <property type="entry name" value="Putative zinc finger protein 143"/>
    <property type="match status" value="1"/>
</dbReference>
<protein>
    <submittedName>
        <fullName evidence="16">CIC11C00000005497</fullName>
    </submittedName>
</protein>
<dbReference type="PROSITE" id="PS50157">
    <property type="entry name" value="ZINC_FINGER_C2H2_2"/>
    <property type="match status" value="5"/>
</dbReference>
<feature type="region of interest" description="Disordered" evidence="14">
    <location>
        <begin position="641"/>
        <end position="662"/>
    </location>
</feature>
<evidence type="ECO:0000256" key="5">
    <source>
        <dbReference type="ARBA" id="ARBA00022737"/>
    </source>
</evidence>
<feature type="domain" description="C2H2-type" evidence="15">
    <location>
        <begin position="540"/>
        <end position="567"/>
    </location>
</feature>
<evidence type="ECO:0000256" key="8">
    <source>
        <dbReference type="ARBA" id="ARBA00023015"/>
    </source>
</evidence>
<keyword evidence="13" id="KW-0175">Coiled coil</keyword>
<name>A0A1L0BZ97_9ASCO</name>
<evidence type="ECO:0000259" key="15">
    <source>
        <dbReference type="PROSITE" id="PS50157"/>
    </source>
</evidence>
<evidence type="ECO:0000256" key="3">
    <source>
        <dbReference type="ARBA" id="ARBA00006991"/>
    </source>
</evidence>
<evidence type="ECO:0000256" key="13">
    <source>
        <dbReference type="SAM" id="Coils"/>
    </source>
</evidence>
<feature type="coiled-coil region" evidence="13">
    <location>
        <begin position="178"/>
        <end position="205"/>
    </location>
</feature>
<dbReference type="GO" id="GO:0000978">
    <property type="term" value="F:RNA polymerase II cis-regulatory region sequence-specific DNA binding"/>
    <property type="evidence" value="ECO:0007669"/>
    <property type="project" value="UniProtKB-ARBA"/>
</dbReference>
<proteinExistence type="inferred from homology"/>